<dbReference type="OrthoDB" id="10292213at2759"/>
<evidence type="ECO:0000313" key="1">
    <source>
        <dbReference type="EMBL" id="KOX73756.1"/>
    </source>
</evidence>
<dbReference type="Proteomes" id="UP000053105">
    <property type="component" value="Unassembled WGS sequence"/>
</dbReference>
<evidence type="ECO:0000313" key="2">
    <source>
        <dbReference type="Proteomes" id="UP000053105"/>
    </source>
</evidence>
<dbReference type="EMBL" id="KQ435794">
    <property type="protein sequence ID" value="KOX73756.1"/>
    <property type="molecule type" value="Genomic_DNA"/>
</dbReference>
<name>A0A0M9A0C5_9HYME</name>
<keyword evidence="2" id="KW-1185">Reference proteome</keyword>
<sequence>MPPFSAVRINIVAFRKHRERLLSLLPILRVRAGNAWIYSKGVGGSGEPPTFPGPHQLSLNDMIIARVDDYCGDRPLPEYPAKLAVSQ</sequence>
<proteinExistence type="predicted"/>
<accession>A0A0M9A0C5</accession>
<dbReference type="AlphaFoldDB" id="A0A0M9A0C5"/>
<protein>
    <submittedName>
        <fullName evidence="1">Uncharacterized protein</fullName>
    </submittedName>
</protein>
<organism evidence="1 2">
    <name type="scientific">Melipona quadrifasciata</name>
    <dbReference type="NCBI Taxonomy" id="166423"/>
    <lineage>
        <taxon>Eukaryota</taxon>
        <taxon>Metazoa</taxon>
        <taxon>Ecdysozoa</taxon>
        <taxon>Arthropoda</taxon>
        <taxon>Hexapoda</taxon>
        <taxon>Insecta</taxon>
        <taxon>Pterygota</taxon>
        <taxon>Neoptera</taxon>
        <taxon>Endopterygota</taxon>
        <taxon>Hymenoptera</taxon>
        <taxon>Apocrita</taxon>
        <taxon>Aculeata</taxon>
        <taxon>Apoidea</taxon>
        <taxon>Anthophila</taxon>
        <taxon>Apidae</taxon>
        <taxon>Melipona</taxon>
    </lineage>
</organism>
<gene>
    <name evidence="1" type="ORF">WN51_13834</name>
</gene>
<reference evidence="1 2" key="1">
    <citation type="submission" date="2015-07" db="EMBL/GenBank/DDBJ databases">
        <title>The genome of Melipona quadrifasciata.</title>
        <authorList>
            <person name="Pan H."/>
            <person name="Kapheim K."/>
        </authorList>
    </citation>
    <scope>NUCLEOTIDE SEQUENCE [LARGE SCALE GENOMIC DNA]</scope>
    <source>
        <strain evidence="1">0111107301</strain>
        <tissue evidence="1">Whole body</tissue>
    </source>
</reference>